<dbReference type="EMBL" id="CP115174">
    <property type="protein sequence ID" value="WBO22831.1"/>
    <property type="molecule type" value="Genomic_DNA"/>
</dbReference>
<dbReference type="RefSeq" id="WP_270077471.1">
    <property type="nucleotide sequence ID" value="NZ_CP115174.1"/>
</dbReference>
<reference evidence="4 5" key="1">
    <citation type="submission" date="2022-12" db="EMBL/GenBank/DDBJ databases">
        <title>Sphingomonas abieness sp. nov., an endophytic bacterium isolated from Abies koreana.</title>
        <authorList>
            <person name="Jiang L."/>
            <person name="Lee J."/>
        </authorList>
    </citation>
    <scope>NUCLEOTIDE SEQUENCE [LARGE SCALE GENOMIC DNA]</scope>
    <source>
        <strain evidence="5">PAMB 00755</strain>
    </source>
</reference>
<dbReference type="Pfam" id="PF04773">
    <property type="entry name" value="FecR"/>
    <property type="match status" value="1"/>
</dbReference>
<feature type="transmembrane region" description="Helical" evidence="1">
    <location>
        <begin position="104"/>
        <end position="122"/>
    </location>
</feature>
<evidence type="ECO:0000259" key="2">
    <source>
        <dbReference type="Pfam" id="PF04773"/>
    </source>
</evidence>
<dbReference type="PANTHER" id="PTHR30273:SF2">
    <property type="entry name" value="PROTEIN FECR"/>
    <property type="match status" value="1"/>
</dbReference>
<sequence>MSNDRWRASPANWAPGMTEGGWFPDGDRLLAEAAQWMERARSGSDADRAAFRLWLSEAPDHVAAMDLVQRAWAMAPDAARLAGARGRTRDAGRARAFGASVGRLMPVGGMALAGVAAALLWFGSIHSATIATGPHERRMVALADGTRAWLAPGSRLAIRTTPLARTVSIQGEVAFDVRHAWRPFVVDAGGVRTVDHGTLFSVSDRQGVSVLLARGSIAVEDAATGALIATPSPGQRIDVHGDHATVSTVDADDALAWRDGRIVARDIPLAEVVSRFASLGAPRIRLAEPELGRLPVSGSYAGDDVEGFLTALATLYPVSWTADGAGYAVRRHR</sequence>
<keyword evidence="1" id="KW-0472">Membrane</keyword>
<dbReference type="Pfam" id="PF16220">
    <property type="entry name" value="DUF4880"/>
    <property type="match status" value="1"/>
</dbReference>
<dbReference type="Gene3D" id="2.60.120.1440">
    <property type="match status" value="1"/>
</dbReference>
<feature type="domain" description="FecR protein" evidence="2">
    <location>
        <begin position="129"/>
        <end position="217"/>
    </location>
</feature>
<gene>
    <name evidence="4" type="ORF">PBT88_01370</name>
</gene>
<proteinExistence type="predicted"/>
<evidence type="ECO:0000313" key="5">
    <source>
        <dbReference type="Proteomes" id="UP001210865"/>
    </source>
</evidence>
<name>A0ABY7NQV7_9SPHN</name>
<dbReference type="InterPro" id="IPR006860">
    <property type="entry name" value="FecR"/>
</dbReference>
<keyword evidence="1" id="KW-0812">Transmembrane</keyword>
<organism evidence="4 5">
    <name type="scientific">Sphingomonas abietis</name>
    <dbReference type="NCBI Taxonomy" id="3012344"/>
    <lineage>
        <taxon>Bacteria</taxon>
        <taxon>Pseudomonadati</taxon>
        <taxon>Pseudomonadota</taxon>
        <taxon>Alphaproteobacteria</taxon>
        <taxon>Sphingomonadales</taxon>
        <taxon>Sphingomonadaceae</taxon>
        <taxon>Sphingomonas</taxon>
    </lineage>
</organism>
<keyword evidence="5" id="KW-1185">Reference proteome</keyword>
<keyword evidence="1" id="KW-1133">Transmembrane helix</keyword>
<evidence type="ECO:0000259" key="3">
    <source>
        <dbReference type="Pfam" id="PF16220"/>
    </source>
</evidence>
<feature type="domain" description="FecR N-terminal" evidence="3">
    <location>
        <begin position="32"/>
        <end position="70"/>
    </location>
</feature>
<dbReference type="InterPro" id="IPR032623">
    <property type="entry name" value="FecR_N"/>
</dbReference>
<accession>A0ABY7NQV7</accession>
<dbReference type="InterPro" id="IPR012373">
    <property type="entry name" value="Ferrdict_sens_TM"/>
</dbReference>
<evidence type="ECO:0000313" key="4">
    <source>
        <dbReference type="EMBL" id="WBO22831.1"/>
    </source>
</evidence>
<evidence type="ECO:0000256" key="1">
    <source>
        <dbReference type="SAM" id="Phobius"/>
    </source>
</evidence>
<dbReference type="Proteomes" id="UP001210865">
    <property type="component" value="Chromosome"/>
</dbReference>
<dbReference type="PANTHER" id="PTHR30273">
    <property type="entry name" value="PERIPLASMIC SIGNAL SENSOR AND SIGMA FACTOR ACTIVATOR FECR-RELATED"/>
    <property type="match status" value="1"/>
</dbReference>
<protein>
    <submittedName>
        <fullName evidence="4">FecR domain-containing protein</fullName>
    </submittedName>
</protein>
<dbReference type="PIRSF" id="PIRSF018266">
    <property type="entry name" value="FecR"/>
    <property type="match status" value="1"/>
</dbReference>